<protein>
    <recommendedName>
        <fullName evidence="2">SH3 domain-containing protein</fullName>
    </recommendedName>
</protein>
<dbReference type="AlphaFoldDB" id="A0A7C3KJL3"/>
<gene>
    <name evidence="1" type="ORF">ENR64_28150</name>
</gene>
<accession>A0A7C3KJL3</accession>
<evidence type="ECO:0008006" key="2">
    <source>
        <dbReference type="Google" id="ProtNLM"/>
    </source>
</evidence>
<organism evidence="1">
    <name type="scientific">Oscillatoriales cyanobacterium SpSt-418</name>
    <dbReference type="NCBI Taxonomy" id="2282169"/>
    <lineage>
        <taxon>Bacteria</taxon>
        <taxon>Bacillati</taxon>
        <taxon>Cyanobacteriota</taxon>
        <taxon>Cyanophyceae</taxon>
        <taxon>Oscillatoriophycideae</taxon>
        <taxon>Oscillatoriales</taxon>
    </lineage>
</organism>
<proteinExistence type="predicted"/>
<name>A0A7C3KJL3_9CYAN</name>
<comment type="caution">
    <text evidence="1">The sequence shown here is derived from an EMBL/GenBank/DDBJ whole genome shotgun (WGS) entry which is preliminary data.</text>
</comment>
<evidence type="ECO:0000313" key="1">
    <source>
        <dbReference type="EMBL" id="HFN01548.1"/>
    </source>
</evidence>
<dbReference type="EMBL" id="DSRU01000419">
    <property type="protein sequence ID" value="HFN01548.1"/>
    <property type="molecule type" value="Genomic_DNA"/>
</dbReference>
<sequence>MKASIKLLTAMSLMLVGVMIGGATLVDGNGVKYTTTKNQHGVVLKSRKATIYLGKGCDAYSPQYGKGTWGWANGGVLVELNKRTIGFARQESPFGSNDNRCPL</sequence>
<reference evidence="1" key="1">
    <citation type="journal article" date="2020" name="mSystems">
        <title>Genome- and Community-Level Interaction Insights into Carbon Utilization and Element Cycling Functions of Hydrothermarchaeota in Hydrothermal Sediment.</title>
        <authorList>
            <person name="Zhou Z."/>
            <person name="Liu Y."/>
            <person name="Xu W."/>
            <person name="Pan J."/>
            <person name="Luo Z.H."/>
            <person name="Li M."/>
        </authorList>
    </citation>
    <scope>NUCLEOTIDE SEQUENCE [LARGE SCALE GENOMIC DNA]</scope>
    <source>
        <strain evidence="1">SpSt-418</strain>
    </source>
</reference>